<dbReference type="EMBL" id="JAGQLH010000053">
    <property type="protein sequence ID" value="MCA9385887.1"/>
    <property type="molecule type" value="Genomic_DNA"/>
</dbReference>
<organism evidence="1 2">
    <name type="scientific">Candidatus Dojkabacteria bacterium</name>
    <dbReference type="NCBI Taxonomy" id="2099670"/>
    <lineage>
        <taxon>Bacteria</taxon>
        <taxon>Candidatus Dojkabacteria</taxon>
    </lineage>
</organism>
<sequence length="81" mass="9479">MSKDFAKIFRTKEYGQVLLQSNDDYSIIWIIARVGGRLLKLEISQTDGSSLENSFNKMRIKDIYEVIDEYIGFDRNKIILN</sequence>
<dbReference type="AlphaFoldDB" id="A0A955RKX2"/>
<gene>
    <name evidence="1" type="ORF">KC717_04540</name>
</gene>
<reference evidence="1" key="2">
    <citation type="journal article" date="2021" name="Microbiome">
        <title>Successional dynamics and alternative stable states in a saline activated sludge microbial community over 9 years.</title>
        <authorList>
            <person name="Wang Y."/>
            <person name="Ye J."/>
            <person name="Ju F."/>
            <person name="Liu L."/>
            <person name="Boyd J.A."/>
            <person name="Deng Y."/>
            <person name="Parks D.H."/>
            <person name="Jiang X."/>
            <person name="Yin X."/>
            <person name="Woodcroft B.J."/>
            <person name="Tyson G.W."/>
            <person name="Hugenholtz P."/>
            <person name="Polz M.F."/>
            <person name="Zhang T."/>
        </authorList>
    </citation>
    <scope>NUCLEOTIDE SEQUENCE</scope>
    <source>
        <strain evidence="1">HKST-UBA11</strain>
    </source>
</reference>
<name>A0A955RKX2_9BACT</name>
<evidence type="ECO:0000313" key="1">
    <source>
        <dbReference type="EMBL" id="MCA9385887.1"/>
    </source>
</evidence>
<comment type="caution">
    <text evidence="1">The sequence shown here is derived from an EMBL/GenBank/DDBJ whole genome shotgun (WGS) entry which is preliminary data.</text>
</comment>
<dbReference type="Proteomes" id="UP000754563">
    <property type="component" value="Unassembled WGS sequence"/>
</dbReference>
<evidence type="ECO:0000313" key="2">
    <source>
        <dbReference type="Proteomes" id="UP000754563"/>
    </source>
</evidence>
<proteinExistence type="predicted"/>
<accession>A0A955RKX2</accession>
<protein>
    <submittedName>
        <fullName evidence="1">Uncharacterized protein</fullName>
    </submittedName>
</protein>
<reference evidence="1" key="1">
    <citation type="submission" date="2020-04" db="EMBL/GenBank/DDBJ databases">
        <authorList>
            <person name="Zhang T."/>
        </authorList>
    </citation>
    <scope>NUCLEOTIDE SEQUENCE</scope>
    <source>
        <strain evidence="1">HKST-UBA11</strain>
    </source>
</reference>